<keyword evidence="2" id="KW-1185">Reference proteome</keyword>
<protein>
    <submittedName>
        <fullName evidence="1">Uncharacterized protein</fullName>
    </submittedName>
</protein>
<reference evidence="1 2" key="1">
    <citation type="journal article" date="2020" name="Cell">
        <title>Large-Scale Comparative Analyses of Tick Genomes Elucidate Their Genetic Diversity and Vector Capacities.</title>
        <authorList>
            <consortium name="Tick Genome and Microbiome Consortium (TIGMIC)"/>
            <person name="Jia N."/>
            <person name="Wang J."/>
            <person name="Shi W."/>
            <person name="Du L."/>
            <person name="Sun Y."/>
            <person name="Zhan W."/>
            <person name="Jiang J.F."/>
            <person name="Wang Q."/>
            <person name="Zhang B."/>
            <person name="Ji P."/>
            <person name="Bell-Sakyi L."/>
            <person name="Cui X.M."/>
            <person name="Yuan T.T."/>
            <person name="Jiang B.G."/>
            <person name="Yang W.F."/>
            <person name="Lam T.T."/>
            <person name="Chang Q.C."/>
            <person name="Ding S.J."/>
            <person name="Wang X.J."/>
            <person name="Zhu J.G."/>
            <person name="Ruan X.D."/>
            <person name="Zhao L."/>
            <person name="Wei J.T."/>
            <person name="Ye R.Z."/>
            <person name="Que T.C."/>
            <person name="Du C.H."/>
            <person name="Zhou Y.H."/>
            <person name="Cheng J.X."/>
            <person name="Dai P.F."/>
            <person name="Guo W.B."/>
            <person name="Han X.H."/>
            <person name="Huang E.J."/>
            <person name="Li L.F."/>
            <person name="Wei W."/>
            <person name="Gao Y.C."/>
            <person name="Liu J.Z."/>
            <person name="Shao H.Z."/>
            <person name="Wang X."/>
            <person name="Wang C.C."/>
            <person name="Yang T.C."/>
            <person name="Huo Q.B."/>
            <person name="Li W."/>
            <person name="Chen H.Y."/>
            <person name="Chen S.E."/>
            <person name="Zhou L.G."/>
            <person name="Ni X.B."/>
            <person name="Tian J.H."/>
            <person name="Sheng Y."/>
            <person name="Liu T."/>
            <person name="Pan Y.S."/>
            <person name="Xia L.Y."/>
            <person name="Li J."/>
            <person name="Zhao F."/>
            <person name="Cao W.C."/>
        </authorList>
    </citation>
    <scope>NUCLEOTIDE SEQUENCE [LARGE SCALE GENOMIC DNA]</scope>
    <source>
        <strain evidence="1">Iper-2018</strain>
    </source>
</reference>
<proteinExistence type="predicted"/>
<organism evidence="1 2">
    <name type="scientific">Ixodes persulcatus</name>
    <name type="common">Taiga tick</name>
    <dbReference type="NCBI Taxonomy" id="34615"/>
    <lineage>
        <taxon>Eukaryota</taxon>
        <taxon>Metazoa</taxon>
        <taxon>Ecdysozoa</taxon>
        <taxon>Arthropoda</taxon>
        <taxon>Chelicerata</taxon>
        <taxon>Arachnida</taxon>
        <taxon>Acari</taxon>
        <taxon>Parasitiformes</taxon>
        <taxon>Ixodida</taxon>
        <taxon>Ixodoidea</taxon>
        <taxon>Ixodidae</taxon>
        <taxon>Ixodinae</taxon>
        <taxon>Ixodes</taxon>
    </lineage>
</organism>
<sequence>MVRRTALLLGVGPASFLCKFSTIAFSSASLGRQLWEDIATLGLDLLTDPTQRTRKATGECKDTSPDLTLGYCLDAEWHNTLETLGSDHYILNILLRRGPTKPKGSPLRELDEVDRDEEIKDLDQWTAGIREVEASATRNIPEKANLTAADSRLLHLWEMKTNLQARLRRQKGNRAPNTPKTWNILRHLLDPGQSRTTVRNQMECILNSFKGDGKELVQAAQNKYIGRAPPTPPMEYTGQPNPTLDEEFRPFEVMAAIRELKTRTAPGPDEVSNKLLRHLDDREIDRLTSYFNVCWQKGEIPEPWKTAKMVFIPKPGKKLQLDALRPISLTSCLGKVLEHVVLNRLNRYAEANNVFADTMVGFRPKLSMQDVMLRLYHQIVAREYATKRDTRAILGLDISKVFDNVSHAAILRGLNSIDVGERIFKYIQNFLSSRQVQVSIGGFQSDLQTPGGVGTPQGAVLSPFLFNIAMKDLPTKLQGIPNLHHSIYADDVTLWMAGGSDGAIQDSLQEAIRIVEAYAKERGLACSQEKSELLLMAGTTVKSPSSIILQVGGKDVPRVRRLRILGLWLEEDGKNTYSIGVLRNHAQQVGRLIARVPGKRYGMKEQNVIRLIEAFVISRIAYIAPFLDLTLTEKDAIDRIIRCTKRLAKLGLHNTLSEIIEAERIAHYERLSLTTAGSTILTTLGINYHPTGQRTRGWLPKELCEKLRISPLPRHMHPVQDAGRRMARVKALENTLQQGYDDSEGSNDPCSYESLRPNPHDRYTSNSAEAEEAAIALALTLSTTKVIVSDFQMAIRQYMRGHISDKALKIATGHRLIDHPVRILWSPAHASLPGNENVHSAARALTRRASTPSEQSTFASWNHDKLYTVLDHYRAERRAYPEAHSTLSKAESTILRQVQTETFLNPAQLHSWYPDTYDPSCRNCGEIATLHHILWGCPELLLHSKNKEFIKQARQPGAWESFLRDPDPKTQKILVQLASDAAGNIASRLSTVGIASSRVSY</sequence>
<gene>
    <name evidence="1" type="ORF">HPB47_007506</name>
</gene>
<evidence type="ECO:0000313" key="2">
    <source>
        <dbReference type="Proteomes" id="UP000805193"/>
    </source>
</evidence>
<dbReference type="Proteomes" id="UP000805193">
    <property type="component" value="Unassembled WGS sequence"/>
</dbReference>
<dbReference type="EMBL" id="JABSTQ010011085">
    <property type="protein sequence ID" value="KAG0415320.1"/>
    <property type="molecule type" value="Genomic_DNA"/>
</dbReference>
<name>A0AC60P7A0_IXOPE</name>
<evidence type="ECO:0000313" key="1">
    <source>
        <dbReference type="EMBL" id="KAG0415320.1"/>
    </source>
</evidence>
<comment type="caution">
    <text evidence="1">The sequence shown here is derived from an EMBL/GenBank/DDBJ whole genome shotgun (WGS) entry which is preliminary data.</text>
</comment>
<accession>A0AC60P7A0</accession>